<dbReference type="InterPro" id="IPR036236">
    <property type="entry name" value="Znf_C2H2_sf"/>
</dbReference>
<feature type="compositionally biased region" description="Basic and acidic residues" evidence="10">
    <location>
        <begin position="136"/>
        <end position="146"/>
    </location>
</feature>
<protein>
    <submittedName>
        <fullName evidence="13">Zinc finger protein 622 (inferred by orthology to a human protein)</fullName>
    </submittedName>
</protein>
<dbReference type="STRING" id="75913.A0A0K0EYN8"/>
<dbReference type="Gene3D" id="3.30.160.60">
    <property type="entry name" value="Classic Zinc Finger"/>
    <property type="match status" value="1"/>
</dbReference>
<dbReference type="GO" id="GO:0042273">
    <property type="term" value="P:ribosomal large subunit biogenesis"/>
    <property type="evidence" value="ECO:0007669"/>
    <property type="project" value="TreeGrafter"/>
</dbReference>
<dbReference type="PANTHER" id="PTHR13182">
    <property type="entry name" value="ZINC FINGER PROTEIN 622"/>
    <property type="match status" value="1"/>
</dbReference>
<dbReference type="InterPro" id="IPR041661">
    <property type="entry name" value="ZN622/Rei1/Reh1_Znf-C2H2"/>
</dbReference>
<evidence type="ECO:0000256" key="6">
    <source>
        <dbReference type="ARBA" id="ARBA00022771"/>
    </source>
</evidence>
<keyword evidence="2" id="KW-0963">Cytoplasm</keyword>
<evidence type="ECO:0000256" key="5">
    <source>
        <dbReference type="ARBA" id="ARBA00022737"/>
    </source>
</evidence>
<dbReference type="InterPro" id="IPR022755">
    <property type="entry name" value="Znf_C2H2_jaz"/>
</dbReference>
<dbReference type="SMART" id="SM00451">
    <property type="entry name" value="ZnF_U1"/>
    <property type="match status" value="2"/>
</dbReference>
<dbReference type="SUPFAM" id="SSF57667">
    <property type="entry name" value="beta-beta-alpha zinc fingers"/>
    <property type="match status" value="2"/>
</dbReference>
<evidence type="ECO:0000256" key="9">
    <source>
        <dbReference type="PROSITE-ProRule" id="PRU00042"/>
    </source>
</evidence>
<sequence length="391" mass="45518">MMEINFTCITCKVRFANADLQRDHYRCEWHRYNLKRKEAELPPITYKLFEEKREQFTIQKKQEIIDATTQVKTYCAACGKLFKSTNSYDTHVNSKRHKENETKFKEKQQDSESVIVYKVSKKGKANVSTKTNDVHMNEIQKDKEDLSMSDEENENSGDSSDDIINEEDAIPTTSCLFCTNKYETFEDNWNHMKGAHGFFFPDGRFVPDNEAFVEFLGYKIGCGRVCIYCPETTRRFPTIESCRQHMIDKGHCKITIDGDRIIEYYEFYDYSPLFDENDEEYVDQDNPMIDEGYSLILPSGTSIGHRSLQQYYKQNIRHSNEMVLYTGGSGKIRNFSTMKAIGMGEPTTPEVKARARDMKFLRRLKEKYVMQLGIKGNKLFKSKGAQGQARN</sequence>
<keyword evidence="12" id="KW-1185">Reference proteome</keyword>
<feature type="domain" description="C2H2-type" evidence="11">
    <location>
        <begin position="73"/>
        <end position="102"/>
    </location>
</feature>
<dbReference type="Pfam" id="PF12171">
    <property type="entry name" value="zf-C2H2_jaz"/>
    <property type="match status" value="1"/>
</dbReference>
<evidence type="ECO:0000256" key="7">
    <source>
        <dbReference type="ARBA" id="ARBA00022833"/>
    </source>
</evidence>
<dbReference type="InterPro" id="IPR040025">
    <property type="entry name" value="Znf622/Rei1/Reh1"/>
</dbReference>
<evidence type="ECO:0000256" key="8">
    <source>
        <dbReference type="ARBA" id="ARBA00034126"/>
    </source>
</evidence>
<dbReference type="Proteomes" id="UP000035680">
    <property type="component" value="Unassembled WGS sequence"/>
</dbReference>
<evidence type="ECO:0000313" key="13">
    <source>
        <dbReference type="WBParaSite" id="SVE_0164700.1"/>
    </source>
</evidence>
<evidence type="ECO:0000256" key="4">
    <source>
        <dbReference type="ARBA" id="ARBA00022723"/>
    </source>
</evidence>
<dbReference type="AlphaFoldDB" id="A0A0K0EYN8"/>
<feature type="region of interest" description="Disordered" evidence="10">
    <location>
        <begin position="136"/>
        <end position="164"/>
    </location>
</feature>
<dbReference type="InterPro" id="IPR003604">
    <property type="entry name" value="Matrin/U1-like-C_Znf_C2H2"/>
</dbReference>
<dbReference type="PANTHER" id="PTHR13182:SF8">
    <property type="entry name" value="CYTOPLASMIC 60S SUBUNIT BIOGENESIS FACTOR ZNF622"/>
    <property type="match status" value="1"/>
</dbReference>
<evidence type="ECO:0000256" key="10">
    <source>
        <dbReference type="SAM" id="MobiDB-lite"/>
    </source>
</evidence>
<organism evidence="12 13">
    <name type="scientific">Strongyloides venezuelensis</name>
    <name type="common">Threadworm</name>
    <dbReference type="NCBI Taxonomy" id="75913"/>
    <lineage>
        <taxon>Eukaryota</taxon>
        <taxon>Metazoa</taxon>
        <taxon>Ecdysozoa</taxon>
        <taxon>Nematoda</taxon>
        <taxon>Chromadorea</taxon>
        <taxon>Rhabditida</taxon>
        <taxon>Tylenchina</taxon>
        <taxon>Panagrolaimomorpha</taxon>
        <taxon>Strongyloidoidea</taxon>
        <taxon>Strongyloididae</taxon>
        <taxon>Strongyloides</taxon>
    </lineage>
</organism>
<evidence type="ECO:0000256" key="2">
    <source>
        <dbReference type="ARBA" id="ARBA00022490"/>
    </source>
</evidence>
<reference evidence="12" key="1">
    <citation type="submission" date="2014-07" db="EMBL/GenBank/DDBJ databases">
        <authorList>
            <person name="Martin A.A"/>
            <person name="De Silva N."/>
        </authorList>
    </citation>
    <scope>NUCLEOTIDE SEQUENCE</scope>
</reference>
<dbReference type="SMART" id="SM00355">
    <property type="entry name" value="ZnF_C2H2"/>
    <property type="match status" value="4"/>
</dbReference>
<name>A0A0K0EYN8_STRVS</name>
<dbReference type="PROSITE" id="PS50157">
    <property type="entry name" value="ZINC_FINGER_C2H2_2"/>
    <property type="match status" value="1"/>
</dbReference>
<proteinExistence type="inferred from homology"/>
<feature type="compositionally biased region" description="Acidic residues" evidence="10">
    <location>
        <begin position="147"/>
        <end position="164"/>
    </location>
</feature>
<dbReference type="Pfam" id="PF12756">
    <property type="entry name" value="zf-C2H2_2"/>
    <property type="match status" value="1"/>
</dbReference>
<keyword evidence="5" id="KW-0677">Repeat</keyword>
<dbReference type="GO" id="GO:0008270">
    <property type="term" value="F:zinc ion binding"/>
    <property type="evidence" value="ECO:0007669"/>
    <property type="project" value="UniProtKB-KW"/>
</dbReference>
<reference evidence="13" key="2">
    <citation type="submission" date="2015-08" db="UniProtKB">
        <authorList>
            <consortium name="WormBaseParasite"/>
        </authorList>
    </citation>
    <scope>IDENTIFICATION</scope>
</reference>
<comment type="subcellular location">
    <subcellularLocation>
        <location evidence="1">Cytoplasm</location>
    </subcellularLocation>
</comment>
<keyword evidence="6 9" id="KW-0863">Zinc-finger</keyword>
<dbReference type="PROSITE" id="PS00028">
    <property type="entry name" value="ZINC_FINGER_C2H2_1"/>
    <property type="match status" value="2"/>
</dbReference>
<dbReference type="GO" id="GO:0005737">
    <property type="term" value="C:cytoplasm"/>
    <property type="evidence" value="ECO:0007669"/>
    <property type="project" value="UniProtKB-SubCell"/>
</dbReference>
<keyword evidence="3" id="KW-0690">Ribosome biogenesis</keyword>
<dbReference type="WBParaSite" id="SVE_0164700.1">
    <property type="protein sequence ID" value="SVE_0164700.1"/>
    <property type="gene ID" value="SVE_0164700"/>
</dbReference>
<keyword evidence="4" id="KW-0479">Metal-binding</keyword>
<evidence type="ECO:0000313" key="12">
    <source>
        <dbReference type="Proteomes" id="UP000035680"/>
    </source>
</evidence>
<dbReference type="GO" id="GO:0030687">
    <property type="term" value="C:preribosome, large subunit precursor"/>
    <property type="evidence" value="ECO:0007669"/>
    <property type="project" value="TreeGrafter"/>
</dbReference>
<comment type="similarity">
    <text evidence="8">Belongs to the REI1 family.</text>
</comment>
<evidence type="ECO:0000259" key="11">
    <source>
        <dbReference type="PROSITE" id="PS50157"/>
    </source>
</evidence>
<keyword evidence="7" id="KW-0862">Zinc</keyword>
<evidence type="ECO:0000256" key="3">
    <source>
        <dbReference type="ARBA" id="ARBA00022517"/>
    </source>
</evidence>
<dbReference type="InterPro" id="IPR013087">
    <property type="entry name" value="Znf_C2H2_type"/>
</dbReference>
<evidence type="ECO:0000256" key="1">
    <source>
        <dbReference type="ARBA" id="ARBA00004496"/>
    </source>
</evidence>
<accession>A0A0K0EYN8</accession>
<dbReference type="GO" id="GO:0003676">
    <property type="term" value="F:nucleic acid binding"/>
    <property type="evidence" value="ECO:0007669"/>
    <property type="project" value="InterPro"/>
</dbReference>